<dbReference type="PANTHER" id="PTHR43155:SF2">
    <property type="entry name" value="CYCLIC DI-GMP PHOSPHODIESTERASE PA4108"/>
    <property type="match status" value="1"/>
</dbReference>
<reference evidence="2 3" key="1">
    <citation type="submission" date="2018-06" db="EMBL/GenBank/DDBJ databases">
        <title>Genome conservation of Clostridium tetani.</title>
        <authorList>
            <person name="Bruggemann H."/>
            <person name="Popoff M.R."/>
        </authorList>
    </citation>
    <scope>NUCLEOTIDE SEQUENCE [LARGE SCALE GENOMIC DNA]</scope>
    <source>
        <strain evidence="2 3">2017.061</strain>
    </source>
</reference>
<dbReference type="InterPro" id="IPR037522">
    <property type="entry name" value="HD_GYP_dom"/>
</dbReference>
<evidence type="ECO:0000313" key="2">
    <source>
        <dbReference type="EMBL" id="RXI45736.1"/>
    </source>
</evidence>
<gene>
    <name evidence="2" type="ORF">DP130_11830</name>
</gene>
<keyword evidence="2" id="KW-0378">Hydrolase</keyword>
<comment type="caution">
    <text evidence="2">The sequence shown here is derived from an EMBL/GenBank/DDBJ whole genome shotgun (WGS) entry which is preliminary data.</text>
</comment>
<sequence length="357" mass="41087">MRRNIMRLEFIDKVKDNEVLGKSILSSDGQMLLRTGIKLTNNYLSKLKDMGVLYIYVEDERLEDINVEDERLIELKQRTIKSVADISKNIHGYSEKKFKKAISSIENLVDYIIDIGDVNKSLYDIKTHDNYTYLHSLDTCVMTSFLGISLGFKEDELKDLGIGASLHDIGKTQIPLKILNKKGKLNDEEFAEIKNHTLYGGKLLRNNKQISENVIDIVEQHHERIDGKGYPYKLHGDEISKYAKVVSLCDVYDAVSSDRCYRRKFSPNDAYELILGNSETMFDIEVVEKFKETFSIYPLGACVKLSNGVEGYVIHQNRGFPDRPLIRVLYDSDTREPVQFYEIDLLKHKNLVIKTIV</sequence>
<dbReference type="GO" id="GO:0016787">
    <property type="term" value="F:hydrolase activity"/>
    <property type="evidence" value="ECO:0007669"/>
    <property type="project" value="UniProtKB-KW"/>
</dbReference>
<dbReference type="CDD" id="cd00077">
    <property type="entry name" value="HDc"/>
    <property type="match status" value="1"/>
</dbReference>
<name>A0A4Q0VB56_CLOTA</name>
<organism evidence="2 3">
    <name type="scientific">Clostridium tetani</name>
    <dbReference type="NCBI Taxonomy" id="1513"/>
    <lineage>
        <taxon>Bacteria</taxon>
        <taxon>Bacillati</taxon>
        <taxon>Bacillota</taxon>
        <taxon>Clostridia</taxon>
        <taxon>Eubacteriales</taxon>
        <taxon>Clostridiaceae</taxon>
        <taxon>Clostridium</taxon>
    </lineage>
</organism>
<dbReference type="EMBL" id="QMAP01000012">
    <property type="protein sequence ID" value="RXI45736.1"/>
    <property type="molecule type" value="Genomic_DNA"/>
</dbReference>
<dbReference type="AlphaFoldDB" id="A0A4Q0VB56"/>
<dbReference type="PANTHER" id="PTHR43155">
    <property type="entry name" value="CYCLIC DI-GMP PHOSPHODIESTERASE PA4108-RELATED"/>
    <property type="match status" value="1"/>
</dbReference>
<dbReference type="SMART" id="SM00471">
    <property type="entry name" value="HDc"/>
    <property type="match status" value="1"/>
</dbReference>
<dbReference type="SUPFAM" id="SSF109604">
    <property type="entry name" value="HD-domain/PDEase-like"/>
    <property type="match status" value="1"/>
</dbReference>
<protein>
    <submittedName>
        <fullName evidence="2">HD family phosphohydrolase</fullName>
    </submittedName>
</protein>
<feature type="domain" description="HD-GYP" evidence="1">
    <location>
        <begin position="110"/>
        <end position="306"/>
    </location>
</feature>
<evidence type="ECO:0000313" key="3">
    <source>
        <dbReference type="Proteomes" id="UP000290921"/>
    </source>
</evidence>
<proteinExistence type="predicted"/>
<evidence type="ECO:0000259" key="1">
    <source>
        <dbReference type="PROSITE" id="PS51832"/>
    </source>
</evidence>
<dbReference type="PROSITE" id="PS51832">
    <property type="entry name" value="HD_GYP"/>
    <property type="match status" value="1"/>
</dbReference>
<dbReference type="Gene3D" id="1.10.3210.10">
    <property type="entry name" value="Hypothetical protein af1432"/>
    <property type="match status" value="1"/>
</dbReference>
<dbReference type="InterPro" id="IPR003607">
    <property type="entry name" value="HD/PDEase_dom"/>
</dbReference>
<accession>A0A4Q0VB56</accession>
<dbReference type="Proteomes" id="UP000290921">
    <property type="component" value="Unassembled WGS sequence"/>
</dbReference>
<dbReference type="Pfam" id="PF13487">
    <property type="entry name" value="HD_5"/>
    <property type="match status" value="1"/>
</dbReference>